<evidence type="ECO:0000256" key="1">
    <source>
        <dbReference type="SAM" id="MobiDB-lite"/>
    </source>
</evidence>
<dbReference type="AlphaFoldDB" id="A0A437SU04"/>
<sequence>MGYYHNSRLLKNFDKTEIPNETSEKAMLLADAKDKGLVSDDSSSFTNIDDLMNSLDEE</sequence>
<organism evidence="2 3">
    <name type="scientific">Lactobacillus xujianguonis</name>
    <dbReference type="NCBI Taxonomy" id="2495899"/>
    <lineage>
        <taxon>Bacteria</taxon>
        <taxon>Bacillati</taxon>
        <taxon>Bacillota</taxon>
        <taxon>Bacilli</taxon>
        <taxon>Lactobacillales</taxon>
        <taxon>Lactobacillaceae</taxon>
        <taxon>Lactobacillus</taxon>
    </lineage>
</organism>
<dbReference type="Proteomes" id="UP000288291">
    <property type="component" value="Unassembled WGS sequence"/>
</dbReference>
<evidence type="ECO:0000313" key="2">
    <source>
        <dbReference type="EMBL" id="RVU70386.1"/>
    </source>
</evidence>
<accession>A0A437SU04</accession>
<proteinExistence type="predicted"/>
<evidence type="ECO:0000313" key="3">
    <source>
        <dbReference type="Proteomes" id="UP000288291"/>
    </source>
</evidence>
<feature type="region of interest" description="Disordered" evidence="1">
    <location>
        <begin position="37"/>
        <end position="58"/>
    </location>
</feature>
<reference evidence="2 3" key="1">
    <citation type="submission" date="2018-12" db="EMBL/GenBank/DDBJ databases">
        <authorList>
            <person name="Meng J."/>
        </authorList>
    </citation>
    <scope>NUCLEOTIDE SEQUENCE [LARGE SCALE GENOMIC DNA]</scope>
    <source>
        <strain evidence="2 3">HT111-2</strain>
    </source>
</reference>
<comment type="caution">
    <text evidence="2">The sequence shown here is derived from an EMBL/GenBank/DDBJ whole genome shotgun (WGS) entry which is preliminary data.</text>
</comment>
<protein>
    <submittedName>
        <fullName evidence="2">DNA damage-inducible protein J</fullName>
    </submittedName>
</protein>
<dbReference type="EMBL" id="RXIA01000020">
    <property type="protein sequence ID" value="RVU70386.1"/>
    <property type="molecule type" value="Genomic_DNA"/>
</dbReference>
<gene>
    <name evidence="2" type="ORF">EJK17_07660</name>
</gene>
<name>A0A437SU04_9LACO</name>
<keyword evidence="3" id="KW-1185">Reference proteome</keyword>